<dbReference type="KEGG" id="huw:FPZ11_06515"/>
<organism evidence="3 4">
    <name type="scientific">Humibacter ginsenosidimutans</name>
    <dbReference type="NCBI Taxonomy" id="2599293"/>
    <lineage>
        <taxon>Bacteria</taxon>
        <taxon>Bacillati</taxon>
        <taxon>Actinomycetota</taxon>
        <taxon>Actinomycetes</taxon>
        <taxon>Micrococcales</taxon>
        <taxon>Microbacteriaceae</taxon>
        <taxon>Humibacter</taxon>
    </lineage>
</organism>
<evidence type="ECO:0000313" key="3">
    <source>
        <dbReference type="EMBL" id="QDZ14458.1"/>
    </source>
</evidence>
<dbReference type="SUPFAM" id="SSF51658">
    <property type="entry name" value="Xylose isomerase-like"/>
    <property type="match status" value="1"/>
</dbReference>
<dbReference type="OrthoDB" id="104997at2"/>
<dbReference type="GO" id="GO:0016853">
    <property type="term" value="F:isomerase activity"/>
    <property type="evidence" value="ECO:0007669"/>
    <property type="project" value="UniProtKB-KW"/>
</dbReference>
<protein>
    <submittedName>
        <fullName evidence="3">Sugar phosphate isomerase/epimerase</fullName>
    </submittedName>
</protein>
<proteinExistence type="predicted"/>
<evidence type="ECO:0000259" key="2">
    <source>
        <dbReference type="Pfam" id="PF01261"/>
    </source>
</evidence>
<evidence type="ECO:0000313" key="4">
    <source>
        <dbReference type="Proteomes" id="UP000320216"/>
    </source>
</evidence>
<feature type="domain" description="Xylose isomerase-like TIM barrel" evidence="2">
    <location>
        <begin position="20"/>
        <end position="277"/>
    </location>
</feature>
<dbReference type="InterPro" id="IPR036237">
    <property type="entry name" value="Xyl_isomerase-like_sf"/>
</dbReference>
<dbReference type="Pfam" id="PF01261">
    <property type="entry name" value="AP_endonuc_2"/>
    <property type="match status" value="1"/>
</dbReference>
<dbReference type="Gene3D" id="3.20.20.150">
    <property type="entry name" value="Divalent-metal-dependent TIM barrel enzymes"/>
    <property type="match status" value="1"/>
</dbReference>
<evidence type="ECO:0000256" key="1">
    <source>
        <dbReference type="ARBA" id="ARBA00023277"/>
    </source>
</evidence>
<sequence>MRFSVFTASTPQWTPAEAAAALAAQGWDGIEWRVTDQQPAAEPGFWAGNRATWPLTGLERHLDEIARVTRDAGLAYSGIGGYARAFDHENVERMLAATSVLGAHRVRVTMPELGTGPYRELFTATRADLEWVASRAAHHGVQALIEMHHRTITSSASAAYRMLEGLDPEHIGVIHDSGNVVFEGHEDYLAGFELLGEYLAHVHVKNVAWHPTGERRADGSAVWRADWATLRDGQVDVDDYFAALATVGYDRWVTLEDFSTELPLAQRTADNLAFVKAAHERAVAANGR</sequence>
<dbReference type="RefSeq" id="WP_146319377.1">
    <property type="nucleotide sequence ID" value="NZ_CP042305.1"/>
</dbReference>
<dbReference type="PANTHER" id="PTHR12110">
    <property type="entry name" value="HYDROXYPYRUVATE ISOMERASE"/>
    <property type="match status" value="1"/>
</dbReference>
<reference evidence="3 4" key="1">
    <citation type="submission" date="2019-07" db="EMBL/GenBank/DDBJ databases">
        <title>Full genome sequence of Humibacter sp. WJ7-1.</title>
        <authorList>
            <person name="Im W.-T."/>
        </authorList>
    </citation>
    <scope>NUCLEOTIDE SEQUENCE [LARGE SCALE GENOMIC DNA]</scope>
    <source>
        <strain evidence="3 4">WJ7-1</strain>
    </source>
</reference>
<dbReference type="Proteomes" id="UP000320216">
    <property type="component" value="Chromosome"/>
</dbReference>
<dbReference type="PANTHER" id="PTHR12110:SF41">
    <property type="entry name" value="INOSOSE DEHYDRATASE"/>
    <property type="match status" value="1"/>
</dbReference>
<dbReference type="InterPro" id="IPR050312">
    <property type="entry name" value="IolE/XylAMocC-like"/>
</dbReference>
<dbReference type="EMBL" id="CP042305">
    <property type="protein sequence ID" value="QDZ14458.1"/>
    <property type="molecule type" value="Genomic_DNA"/>
</dbReference>
<keyword evidence="4" id="KW-1185">Reference proteome</keyword>
<gene>
    <name evidence="3" type="ORF">FPZ11_06515</name>
</gene>
<accession>A0A5B8M0W4</accession>
<dbReference type="AlphaFoldDB" id="A0A5B8M0W4"/>
<keyword evidence="3" id="KW-0413">Isomerase</keyword>
<name>A0A5B8M0W4_9MICO</name>
<dbReference type="InterPro" id="IPR013022">
    <property type="entry name" value="Xyl_isomerase-like_TIM-brl"/>
</dbReference>
<keyword evidence="1" id="KW-0119">Carbohydrate metabolism</keyword>